<reference evidence="2 3" key="1">
    <citation type="submission" date="2024-07" db="EMBL/GenBank/DDBJ databases">
        <title>Section-level genome sequencing and comparative genomics of Aspergillus sections Usti and Cavernicolus.</title>
        <authorList>
            <consortium name="Lawrence Berkeley National Laboratory"/>
            <person name="Nybo J.L."/>
            <person name="Vesth T.C."/>
            <person name="Theobald S."/>
            <person name="Frisvad J.C."/>
            <person name="Larsen T.O."/>
            <person name="Kjaerboelling I."/>
            <person name="Rothschild-Mancinelli K."/>
            <person name="Lyhne E.K."/>
            <person name="Kogle M.E."/>
            <person name="Barry K."/>
            <person name="Clum A."/>
            <person name="Na H."/>
            <person name="Ledsgaard L."/>
            <person name="Lin J."/>
            <person name="Lipzen A."/>
            <person name="Kuo A."/>
            <person name="Riley R."/>
            <person name="Mondo S."/>
            <person name="Labutti K."/>
            <person name="Haridas S."/>
            <person name="Pangalinan J."/>
            <person name="Salamov A.A."/>
            <person name="Simmons B.A."/>
            <person name="Magnuson J.K."/>
            <person name="Chen J."/>
            <person name="Drula E."/>
            <person name="Henrissat B."/>
            <person name="Wiebenga A."/>
            <person name="Lubbers R.J."/>
            <person name="Gomes A.C."/>
            <person name="Makela M.R."/>
            <person name="Stajich J."/>
            <person name="Grigoriev I.V."/>
            <person name="Mortensen U.H."/>
            <person name="De Vries R.P."/>
            <person name="Baker S.E."/>
            <person name="Andersen M.R."/>
        </authorList>
    </citation>
    <scope>NUCLEOTIDE SEQUENCE [LARGE SCALE GENOMIC DNA]</scope>
    <source>
        <strain evidence="2 3">CBS 123904</strain>
    </source>
</reference>
<accession>A0ABR4J1Y4</accession>
<feature type="transmembrane region" description="Helical" evidence="1">
    <location>
        <begin position="120"/>
        <end position="139"/>
    </location>
</feature>
<proteinExistence type="predicted"/>
<protein>
    <submittedName>
        <fullName evidence="2">Uncharacterized protein</fullName>
    </submittedName>
</protein>
<keyword evidence="1" id="KW-0472">Membrane</keyword>
<gene>
    <name evidence="2" type="ORF">BJY01DRAFT_253243</name>
</gene>
<dbReference type="Proteomes" id="UP001610446">
    <property type="component" value="Unassembled WGS sequence"/>
</dbReference>
<name>A0ABR4J1Y4_9EURO</name>
<organism evidence="2 3">
    <name type="scientific">Aspergillus pseudoustus</name>
    <dbReference type="NCBI Taxonomy" id="1810923"/>
    <lineage>
        <taxon>Eukaryota</taxon>
        <taxon>Fungi</taxon>
        <taxon>Dikarya</taxon>
        <taxon>Ascomycota</taxon>
        <taxon>Pezizomycotina</taxon>
        <taxon>Eurotiomycetes</taxon>
        <taxon>Eurotiomycetidae</taxon>
        <taxon>Eurotiales</taxon>
        <taxon>Aspergillaceae</taxon>
        <taxon>Aspergillus</taxon>
        <taxon>Aspergillus subgen. Nidulantes</taxon>
    </lineage>
</organism>
<evidence type="ECO:0000313" key="2">
    <source>
        <dbReference type="EMBL" id="KAL2834005.1"/>
    </source>
</evidence>
<evidence type="ECO:0000256" key="1">
    <source>
        <dbReference type="SAM" id="Phobius"/>
    </source>
</evidence>
<comment type="caution">
    <text evidence="2">The sequence shown here is derived from an EMBL/GenBank/DDBJ whole genome shotgun (WGS) entry which is preliminary data.</text>
</comment>
<keyword evidence="1" id="KW-1133">Transmembrane helix</keyword>
<evidence type="ECO:0000313" key="3">
    <source>
        <dbReference type="Proteomes" id="UP001610446"/>
    </source>
</evidence>
<dbReference type="EMBL" id="JBFXLU010000231">
    <property type="protein sequence ID" value="KAL2834005.1"/>
    <property type="molecule type" value="Genomic_DNA"/>
</dbReference>
<keyword evidence="1" id="KW-0812">Transmembrane</keyword>
<sequence length="143" mass="15642">MYSITGLAALRMGVGVSLLCAPKLVLTTIFPFLLPYTGPVAVATRMLGCRDIALAALFYTHHTRRRTTTTTTTVMDDHENREKSNIQLKQALTAGIITDSLDVIGYLWCFGEGMLALEGLPYLIGPAVGMLGLGLYGYYHRSR</sequence>
<feature type="transmembrane region" description="Helical" evidence="1">
    <location>
        <begin position="12"/>
        <end position="34"/>
    </location>
</feature>
<keyword evidence="3" id="KW-1185">Reference proteome</keyword>